<sequence length="284" mass="30434">MTTAPLLRDFSIEVTPRSLRETPDIAKWLPRGTTVYIAHIAGTPIDDMVHAARRLRDLGFEPQPHLPARVIPSRAVFDTLLQRYTGEAGVRRALLLGGGPAAPAGPFDSANQLLDGGVFDRLGFTHLHFAGHPEGSPDLDPNGGTATADSALLTKHAFAQRTDARVALVTQFVFDAQPVINWSQRIAAMGIDVPIHVGVAGPAHAAILLRYGLACGIGPSLQVLRKRARDIRRFIWPMKPDAIVADLARHVAAHPASQIAQLHLFPLGGIKPAAKWAAGHIAQG</sequence>
<dbReference type="OrthoDB" id="9812555at2"/>
<proteinExistence type="predicted"/>
<evidence type="ECO:0000313" key="3">
    <source>
        <dbReference type="Proteomes" id="UP000242447"/>
    </source>
</evidence>
<accession>A0A1W6NWY8</accession>
<dbReference type="InterPro" id="IPR029041">
    <property type="entry name" value="FAD-linked_oxidoreductase-like"/>
</dbReference>
<dbReference type="EMBL" id="CP019937">
    <property type="protein sequence ID" value="ARO13709.1"/>
    <property type="molecule type" value="Genomic_DNA"/>
</dbReference>
<dbReference type="EC" id="1.5.1.20" evidence="2"/>
<dbReference type="AlphaFoldDB" id="A0A1W6NWY8"/>
<evidence type="ECO:0000313" key="2">
    <source>
        <dbReference type="EMBL" id="ARO13709.1"/>
    </source>
</evidence>
<dbReference type="RefSeq" id="WP_085785383.1">
    <property type="nucleotide sequence ID" value="NZ_CP019937.1"/>
</dbReference>
<gene>
    <name evidence="2" type="primary">metF</name>
    <name evidence="2" type="ORF">BVG79_00353</name>
</gene>
<keyword evidence="3" id="KW-1185">Reference proteome</keyword>
<dbReference type="Proteomes" id="UP000242447">
    <property type="component" value="Chromosome"/>
</dbReference>
<dbReference type="GO" id="GO:0004489">
    <property type="term" value="F:methylenetetrahydrofolate reductase [NAD(P)H] activity"/>
    <property type="evidence" value="ECO:0007669"/>
    <property type="project" value="UniProtKB-EC"/>
</dbReference>
<evidence type="ECO:0000256" key="1">
    <source>
        <dbReference type="ARBA" id="ARBA00023002"/>
    </source>
</evidence>
<reference evidence="2 3" key="1">
    <citation type="submission" date="2017-02" db="EMBL/GenBank/DDBJ databases">
        <title>Ketogulonicigenium robustum SPU B003 Genome sequencing and assembly.</title>
        <authorList>
            <person name="Li Y."/>
            <person name="Liu L."/>
            <person name="Wang C."/>
            <person name="Zhang M."/>
            <person name="Zhang T."/>
            <person name="Zhang Y."/>
        </authorList>
    </citation>
    <scope>NUCLEOTIDE SEQUENCE [LARGE SCALE GENOMIC DNA]</scope>
    <source>
        <strain evidence="2 3">SPU_B003</strain>
    </source>
</reference>
<keyword evidence="1 2" id="KW-0560">Oxidoreductase</keyword>
<dbReference type="SUPFAM" id="SSF51730">
    <property type="entry name" value="FAD-linked oxidoreductase"/>
    <property type="match status" value="1"/>
</dbReference>
<dbReference type="Gene3D" id="3.20.20.220">
    <property type="match status" value="1"/>
</dbReference>
<organism evidence="2 3">
    <name type="scientific">Ketogulonicigenium robustum</name>
    <dbReference type="NCBI Taxonomy" id="92947"/>
    <lineage>
        <taxon>Bacteria</taxon>
        <taxon>Pseudomonadati</taxon>
        <taxon>Pseudomonadota</taxon>
        <taxon>Alphaproteobacteria</taxon>
        <taxon>Rhodobacterales</taxon>
        <taxon>Roseobacteraceae</taxon>
        <taxon>Ketogulonicigenium</taxon>
    </lineage>
</organism>
<protein>
    <submittedName>
        <fullName evidence="2">Methylenetetrahydrofolate reductase (NADPH)</fullName>
        <ecNumber evidence="2">1.5.1.20</ecNumber>
    </submittedName>
</protein>
<dbReference type="STRING" id="92947.BVG79_00353"/>
<dbReference type="KEGG" id="kro:BVG79_00353"/>
<name>A0A1W6NWY8_9RHOB</name>